<dbReference type="InterPro" id="IPR002560">
    <property type="entry name" value="Transposase_DDE"/>
</dbReference>
<name>A0A133KNI0_HEYCO</name>
<protein>
    <submittedName>
        <fullName evidence="1">Uncharacterized protein</fullName>
    </submittedName>
</protein>
<dbReference type="Pfam" id="PF01610">
    <property type="entry name" value="DDE_Tnp_ISL3"/>
    <property type="match status" value="1"/>
</dbReference>
<dbReference type="EMBL" id="LRPN01000083">
    <property type="protein sequence ID" value="KWZ81038.1"/>
    <property type="molecule type" value="Genomic_DNA"/>
</dbReference>
<dbReference type="Proteomes" id="UP000070376">
    <property type="component" value="Unassembled WGS sequence"/>
</dbReference>
<dbReference type="AlphaFoldDB" id="A0A133KNI0"/>
<dbReference type="PATRIC" id="fig|1398.22.peg.2196"/>
<accession>A0A133KNI0</accession>
<dbReference type="RefSeq" id="WP_026104880.1">
    <property type="nucleotide sequence ID" value="NZ_CP068054.1"/>
</dbReference>
<evidence type="ECO:0000313" key="1">
    <source>
        <dbReference type="EMBL" id="KWZ81038.1"/>
    </source>
</evidence>
<proteinExistence type="predicted"/>
<gene>
    <name evidence="1" type="ORF">HMPREF3213_02191</name>
</gene>
<comment type="caution">
    <text evidence="1">The sequence shown here is derived from an EMBL/GenBank/DDBJ whole genome shotgun (WGS) entry which is preliminary data.</text>
</comment>
<organism evidence="1 2">
    <name type="scientific">Heyndrickxia coagulans</name>
    <name type="common">Weizmannia coagulans</name>
    <dbReference type="NCBI Taxonomy" id="1398"/>
    <lineage>
        <taxon>Bacteria</taxon>
        <taxon>Bacillati</taxon>
        <taxon>Bacillota</taxon>
        <taxon>Bacilli</taxon>
        <taxon>Bacillales</taxon>
        <taxon>Bacillaceae</taxon>
        <taxon>Heyndrickxia</taxon>
    </lineage>
</organism>
<evidence type="ECO:0000313" key="2">
    <source>
        <dbReference type="Proteomes" id="UP000070376"/>
    </source>
</evidence>
<sequence length="63" mass="7527">MLTNVEKHTIYDIQQNLNKETVVQRLSEISDKHYIEYITIEMWQPYKDAVKTVHAKLSLISFM</sequence>
<reference evidence="2" key="1">
    <citation type="submission" date="2016-01" db="EMBL/GenBank/DDBJ databases">
        <authorList>
            <person name="Mitreva M."/>
            <person name="Pepin K.H."/>
            <person name="Mihindukulasuriya K.A."/>
            <person name="Fulton R."/>
            <person name="Fronick C."/>
            <person name="O'Laughlin M."/>
            <person name="Miner T."/>
            <person name="Herter B."/>
            <person name="Rosa B.A."/>
            <person name="Cordes M."/>
            <person name="Tomlinson C."/>
            <person name="Wollam A."/>
            <person name="Palsikar V.B."/>
            <person name="Mardis E.R."/>
            <person name="Wilson R.K."/>
        </authorList>
    </citation>
    <scope>NUCLEOTIDE SEQUENCE [LARGE SCALE GENOMIC DNA]</scope>
    <source>
        <strain evidence="2">GED7749B</strain>
    </source>
</reference>